<evidence type="ECO:0000313" key="2">
    <source>
        <dbReference type="Proteomes" id="UP000032360"/>
    </source>
</evidence>
<protein>
    <submittedName>
        <fullName evidence="1">Uncharacterized protein</fullName>
    </submittedName>
</protein>
<dbReference type="RefSeq" id="WP_152626040.1">
    <property type="nucleotide sequence ID" value="NZ_JXYS01000072.1"/>
</dbReference>
<accession>A0A0D8HG88</accession>
<dbReference type="OrthoDB" id="7277848at2"/>
<name>A0A0D8HG88_9ACTN</name>
<dbReference type="EMBL" id="JXYS01000072">
    <property type="protein sequence ID" value="KJF16844.1"/>
    <property type="molecule type" value="Genomic_DNA"/>
</dbReference>
<dbReference type="Proteomes" id="UP000032360">
    <property type="component" value="Unassembled WGS sequence"/>
</dbReference>
<dbReference type="AlphaFoldDB" id="A0A0D8HG88"/>
<keyword evidence="2" id="KW-1185">Reference proteome</keyword>
<sequence length="114" mass="12119">MISDLAHVMKFLALNQVQPENNLKLDHVKSLSISTVLAWTKGISGSSVSTGAGNSISYAVELFIRYVSIVATSCDVHGIAHGLEFEKQQDRSLRTGPALSLVAGTGFEPATFGL</sequence>
<organism evidence="1 2">
    <name type="scientific">Acidithrix ferrooxidans</name>
    <dbReference type="NCBI Taxonomy" id="1280514"/>
    <lineage>
        <taxon>Bacteria</taxon>
        <taxon>Bacillati</taxon>
        <taxon>Actinomycetota</taxon>
        <taxon>Acidimicrobiia</taxon>
        <taxon>Acidimicrobiales</taxon>
        <taxon>Acidimicrobiaceae</taxon>
        <taxon>Acidithrix</taxon>
    </lineage>
</organism>
<gene>
    <name evidence="1" type="ORF">AXFE_22650</name>
</gene>
<evidence type="ECO:0000313" key="1">
    <source>
        <dbReference type="EMBL" id="KJF16844.1"/>
    </source>
</evidence>
<dbReference type="STRING" id="1280514.AXFE_22650"/>
<proteinExistence type="predicted"/>
<reference evidence="1 2" key="1">
    <citation type="submission" date="2015-01" db="EMBL/GenBank/DDBJ databases">
        <title>Draft genome of the acidophilic iron oxidizer Acidithrix ferrooxidans strain Py-F3.</title>
        <authorList>
            <person name="Poehlein A."/>
            <person name="Eisen S."/>
            <person name="Schloemann M."/>
            <person name="Johnson B.D."/>
            <person name="Daniel R."/>
            <person name="Muehling M."/>
        </authorList>
    </citation>
    <scope>NUCLEOTIDE SEQUENCE [LARGE SCALE GENOMIC DNA]</scope>
    <source>
        <strain evidence="1 2">Py-F3</strain>
    </source>
</reference>
<comment type="caution">
    <text evidence="1">The sequence shown here is derived from an EMBL/GenBank/DDBJ whole genome shotgun (WGS) entry which is preliminary data.</text>
</comment>